<dbReference type="Gene3D" id="3.30.870.10">
    <property type="entry name" value="Endonuclease Chain A"/>
    <property type="match status" value="1"/>
</dbReference>
<evidence type="ECO:0000313" key="3">
    <source>
        <dbReference type="Proteomes" id="UP000440578"/>
    </source>
</evidence>
<dbReference type="AlphaFoldDB" id="A0A6A4X0M8"/>
<dbReference type="SUPFAM" id="SSF56024">
    <property type="entry name" value="Phospholipase D/nuclease"/>
    <property type="match status" value="1"/>
</dbReference>
<evidence type="ECO:0000313" key="2">
    <source>
        <dbReference type="EMBL" id="KAF0312745.1"/>
    </source>
</evidence>
<dbReference type="OrthoDB" id="1923775at2759"/>
<dbReference type="Proteomes" id="UP000440578">
    <property type="component" value="Unassembled WGS sequence"/>
</dbReference>
<dbReference type="PROSITE" id="PS50035">
    <property type="entry name" value="PLD"/>
    <property type="match status" value="1"/>
</dbReference>
<proteinExistence type="predicted"/>
<dbReference type="SMART" id="SM00155">
    <property type="entry name" value="PLDc"/>
    <property type="match status" value="1"/>
</dbReference>
<dbReference type="PANTHER" id="PTHR10185:SF17">
    <property type="entry name" value="GM01519P-RELATED"/>
    <property type="match status" value="1"/>
</dbReference>
<dbReference type="CDD" id="cd09106">
    <property type="entry name" value="PLDc_vPLD3_4_5_like_1"/>
    <property type="match status" value="1"/>
</dbReference>
<gene>
    <name evidence="2" type="primary">Pld3</name>
    <name evidence="2" type="ORF">FJT64_001740</name>
</gene>
<evidence type="ECO:0000259" key="1">
    <source>
        <dbReference type="PROSITE" id="PS50035"/>
    </source>
</evidence>
<keyword evidence="3" id="KW-1185">Reference proteome</keyword>
<sequence length="289" mass="31988">MWKPQRVSAVRRRLPPVCVSLTLLLATAVLVVLLPGAEVARPRQRLGSCSITLAESIPIGLTFNSSLELPTTYDAWKQLLGMAGTSVNIASYYWTLLGADVQPDPTADQGEDIFQRLMDTGLRSDIDMKIARNVISSVDYTSNDTQLLAAAGAAENTRADFVSTSSRTFFVTLGIDDGFLETDPAEWHDDPSYVPAAGKANGITVVNDFAERGVALMEVYNLTLAKDDDQRQYILQVRYLDFDRLVGAGILHTKMWVIDSKHFFVGSANTDWRSLTQVYWLVECHYGVE</sequence>
<dbReference type="InterPro" id="IPR050874">
    <property type="entry name" value="Diverse_PLD-related"/>
</dbReference>
<dbReference type="PANTHER" id="PTHR10185">
    <property type="entry name" value="PHOSPHOLIPASE D - RELATED"/>
    <property type="match status" value="1"/>
</dbReference>
<organism evidence="2 3">
    <name type="scientific">Amphibalanus amphitrite</name>
    <name type="common">Striped barnacle</name>
    <name type="synonym">Balanus amphitrite</name>
    <dbReference type="NCBI Taxonomy" id="1232801"/>
    <lineage>
        <taxon>Eukaryota</taxon>
        <taxon>Metazoa</taxon>
        <taxon>Ecdysozoa</taxon>
        <taxon>Arthropoda</taxon>
        <taxon>Crustacea</taxon>
        <taxon>Multicrustacea</taxon>
        <taxon>Cirripedia</taxon>
        <taxon>Thoracica</taxon>
        <taxon>Thoracicalcarea</taxon>
        <taxon>Balanomorpha</taxon>
        <taxon>Balanoidea</taxon>
        <taxon>Balanidae</taxon>
        <taxon>Amphibalaninae</taxon>
        <taxon>Amphibalanus</taxon>
    </lineage>
</organism>
<protein>
    <submittedName>
        <fullName evidence="2">Phospholipase D3</fullName>
    </submittedName>
</protein>
<dbReference type="InterPro" id="IPR001736">
    <property type="entry name" value="PLipase_D/transphosphatidylase"/>
</dbReference>
<reference evidence="2 3" key="1">
    <citation type="submission" date="2019-07" db="EMBL/GenBank/DDBJ databases">
        <title>Draft genome assembly of a fouling barnacle, Amphibalanus amphitrite (Darwin, 1854): The first reference genome for Thecostraca.</title>
        <authorList>
            <person name="Kim W."/>
        </authorList>
    </citation>
    <scope>NUCLEOTIDE SEQUENCE [LARGE SCALE GENOMIC DNA]</scope>
    <source>
        <strain evidence="2">SNU_AA5</strain>
        <tissue evidence="2">Soma without cirri and trophi</tissue>
    </source>
</reference>
<dbReference type="GO" id="GO:0003824">
    <property type="term" value="F:catalytic activity"/>
    <property type="evidence" value="ECO:0007669"/>
    <property type="project" value="InterPro"/>
</dbReference>
<name>A0A6A4X0M8_AMPAM</name>
<dbReference type="EMBL" id="VIIS01000137">
    <property type="protein sequence ID" value="KAF0312745.1"/>
    <property type="molecule type" value="Genomic_DNA"/>
</dbReference>
<feature type="domain" description="PLD phosphodiesterase" evidence="1">
    <location>
        <begin position="247"/>
        <end position="274"/>
    </location>
</feature>
<dbReference type="Pfam" id="PF00614">
    <property type="entry name" value="PLDc"/>
    <property type="match status" value="1"/>
</dbReference>
<comment type="caution">
    <text evidence="2">The sequence shown here is derived from an EMBL/GenBank/DDBJ whole genome shotgun (WGS) entry which is preliminary data.</text>
</comment>
<accession>A0A6A4X0M8</accession>